<evidence type="ECO:0000313" key="2">
    <source>
        <dbReference type="EMBL" id="MCQ4121879.1"/>
    </source>
</evidence>
<dbReference type="SUPFAM" id="SSF54593">
    <property type="entry name" value="Glyoxalase/Bleomycin resistance protein/Dihydroxybiphenyl dioxygenase"/>
    <property type="match status" value="1"/>
</dbReference>
<name>A0ABT1QHW3_9NOCA</name>
<dbReference type="InterPro" id="IPR029068">
    <property type="entry name" value="Glyas_Bleomycin-R_OHBP_Dase"/>
</dbReference>
<dbReference type="Gene3D" id="3.10.180.10">
    <property type="entry name" value="2,3-Dihydroxybiphenyl 1,2-Dioxygenase, domain 1"/>
    <property type="match status" value="1"/>
</dbReference>
<feature type="domain" description="VOC" evidence="1">
    <location>
        <begin position="4"/>
        <end position="126"/>
    </location>
</feature>
<dbReference type="InterPro" id="IPR004360">
    <property type="entry name" value="Glyas_Fos-R_dOase_dom"/>
</dbReference>
<protein>
    <submittedName>
        <fullName evidence="2">VOC family protein</fullName>
    </submittedName>
</protein>
<dbReference type="Pfam" id="PF00903">
    <property type="entry name" value="Glyoxalase"/>
    <property type="match status" value="1"/>
</dbReference>
<gene>
    <name evidence="2" type="ORF">NOF53_22405</name>
</gene>
<comment type="caution">
    <text evidence="2">The sequence shown here is derived from an EMBL/GenBank/DDBJ whole genome shotgun (WGS) entry which is preliminary data.</text>
</comment>
<dbReference type="InterPro" id="IPR037523">
    <property type="entry name" value="VOC_core"/>
</dbReference>
<keyword evidence="3" id="KW-1185">Reference proteome</keyword>
<proteinExistence type="predicted"/>
<evidence type="ECO:0000259" key="1">
    <source>
        <dbReference type="PROSITE" id="PS51819"/>
    </source>
</evidence>
<evidence type="ECO:0000313" key="3">
    <source>
        <dbReference type="Proteomes" id="UP001524501"/>
    </source>
</evidence>
<accession>A0ABT1QHW3</accession>
<sequence>MLRGLTTVNFFADDLSAARDWYTELLGIEPYFVREVQGAPAYIEFRIGDYQNELGIIDRRFAAEGRTGEAGAGMTYWAVDDVEAAFERLVSLGGTVHAKPVEHGPGFVTASVVDPFGNVLGVMYNQHYLDVVASQDGSMR</sequence>
<organism evidence="2 3">
    <name type="scientific">Rhodococcus tibetensis</name>
    <dbReference type="NCBI Taxonomy" id="2965064"/>
    <lineage>
        <taxon>Bacteria</taxon>
        <taxon>Bacillati</taxon>
        <taxon>Actinomycetota</taxon>
        <taxon>Actinomycetes</taxon>
        <taxon>Mycobacteriales</taxon>
        <taxon>Nocardiaceae</taxon>
        <taxon>Rhodococcus</taxon>
    </lineage>
</organism>
<dbReference type="PROSITE" id="PS51819">
    <property type="entry name" value="VOC"/>
    <property type="match status" value="1"/>
</dbReference>
<dbReference type="Proteomes" id="UP001524501">
    <property type="component" value="Unassembled WGS sequence"/>
</dbReference>
<reference evidence="2 3" key="1">
    <citation type="submission" date="2022-07" db="EMBL/GenBank/DDBJ databases">
        <title>Degradation activity of malathion, p-nitrophenol and potential low-temperature adaptation strategy of Rhodococcus sp. FXJ9.536.</title>
        <authorList>
            <person name="Huang J."/>
            <person name="Huang Y."/>
        </authorList>
    </citation>
    <scope>NUCLEOTIDE SEQUENCE [LARGE SCALE GENOMIC DNA]</scope>
    <source>
        <strain evidence="2 3">FXJ9.536</strain>
    </source>
</reference>
<dbReference type="RefSeq" id="WP_255972853.1">
    <property type="nucleotide sequence ID" value="NZ_JANFQF010000022.1"/>
</dbReference>
<dbReference type="EMBL" id="JANFQF010000022">
    <property type="protein sequence ID" value="MCQ4121879.1"/>
    <property type="molecule type" value="Genomic_DNA"/>
</dbReference>